<feature type="compositionally biased region" description="Polar residues" evidence="1">
    <location>
        <begin position="407"/>
        <end position="418"/>
    </location>
</feature>
<sequence>MSSRSRSSLGGGPSPKTPMLLAPKQQQTPASKKSATPKTNTPKPAPAVVRTPLNDITRRQIEAALRREGWKYLEGAYCAPHVEIDTKTGRLTGVSGKDFFTSQQSFERHVRNTPTLMEFIRNELDSGKLNNPKQEILTPEPVAKPKKRLSYSGVAGPASTDDSSSTTTTSAPAAPRIPLDDIRFGEIDDILIGRGWQCVDGDLGFVYCKPHVVISGRGKAFSGTEGEDYFYGRADLEHYVRGNKRLLMSIHDELVESLEPLKPVAVTKPKQTKATEKAPKAKVETSVPKQKPVKALPKTKPPTKSTATNIVVIDASPEKKAAVKSPKHETAKPAKVTKVTKKRAAPVDQKPTTILPSKKSRASVDQGDVHHATNVDIETSCNSPDKPSVVEVNETPTDKASAKDEATPSSSSGRCVIQ</sequence>
<dbReference type="EMBL" id="VJMH01007223">
    <property type="protein sequence ID" value="KAF0685050.1"/>
    <property type="molecule type" value="Genomic_DNA"/>
</dbReference>
<feature type="region of interest" description="Disordered" evidence="1">
    <location>
        <begin position="130"/>
        <end position="174"/>
    </location>
</feature>
<keyword evidence="4" id="KW-1185">Reference proteome</keyword>
<evidence type="ECO:0000256" key="1">
    <source>
        <dbReference type="SAM" id="MobiDB-lite"/>
    </source>
</evidence>
<organism evidence="3 4">
    <name type="scientific">Aphanomyces stellatus</name>
    <dbReference type="NCBI Taxonomy" id="120398"/>
    <lineage>
        <taxon>Eukaryota</taxon>
        <taxon>Sar</taxon>
        <taxon>Stramenopiles</taxon>
        <taxon>Oomycota</taxon>
        <taxon>Saprolegniomycetes</taxon>
        <taxon>Saprolegniales</taxon>
        <taxon>Verrucalvaceae</taxon>
        <taxon>Aphanomyces</taxon>
    </lineage>
</organism>
<feature type="compositionally biased region" description="Basic and acidic residues" evidence="1">
    <location>
        <begin position="318"/>
        <end position="332"/>
    </location>
</feature>
<evidence type="ECO:0000313" key="2">
    <source>
        <dbReference type="EMBL" id="KAF0685050.1"/>
    </source>
</evidence>
<dbReference type="AlphaFoldDB" id="A0A485LMU1"/>
<feature type="region of interest" description="Disordered" evidence="1">
    <location>
        <begin position="1"/>
        <end position="48"/>
    </location>
</feature>
<feature type="compositionally biased region" description="Basic and acidic residues" evidence="1">
    <location>
        <begin position="273"/>
        <end position="283"/>
    </location>
</feature>
<dbReference type="Proteomes" id="UP000332933">
    <property type="component" value="Unassembled WGS sequence"/>
</dbReference>
<reference evidence="3 4" key="1">
    <citation type="submission" date="2019-03" db="EMBL/GenBank/DDBJ databases">
        <authorList>
            <person name="Gaulin E."/>
            <person name="Dumas B."/>
        </authorList>
    </citation>
    <scope>NUCLEOTIDE SEQUENCE [LARGE SCALE GENOMIC DNA]</scope>
    <source>
        <strain evidence="3">CBS 568.67</strain>
    </source>
</reference>
<accession>A0A485LMU1</accession>
<feature type="region of interest" description="Disordered" evidence="1">
    <location>
        <begin position="267"/>
        <end position="305"/>
    </location>
</feature>
<reference evidence="2" key="2">
    <citation type="submission" date="2019-06" db="EMBL/GenBank/DDBJ databases">
        <title>Genomics analysis of Aphanomyces spp. identifies a new class of oomycete effector associated with host adaptation.</title>
        <authorList>
            <person name="Gaulin E."/>
        </authorList>
    </citation>
    <scope>NUCLEOTIDE SEQUENCE</scope>
    <source>
        <strain evidence="2">CBS 578.67</strain>
    </source>
</reference>
<evidence type="ECO:0000313" key="3">
    <source>
        <dbReference type="EMBL" id="VFT99727.1"/>
    </source>
</evidence>
<feature type="compositionally biased region" description="Low complexity" evidence="1">
    <location>
        <begin position="293"/>
        <end position="305"/>
    </location>
</feature>
<proteinExistence type="predicted"/>
<dbReference type="EMBL" id="CAADRA010007249">
    <property type="protein sequence ID" value="VFT99727.1"/>
    <property type="molecule type" value="Genomic_DNA"/>
</dbReference>
<feature type="compositionally biased region" description="Low complexity" evidence="1">
    <location>
        <begin position="157"/>
        <end position="174"/>
    </location>
</feature>
<feature type="compositionally biased region" description="Polar residues" evidence="1">
    <location>
        <begin position="376"/>
        <end position="385"/>
    </location>
</feature>
<gene>
    <name evidence="3" type="primary">Aste57867_23079</name>
    <name evidence="2" type="ORF">As57867_023008</name>
    <name evidence="3" type="ORF">ASTE57867_23079</name>
</gene>
<name>A0A485LMU1_9STRA</name>
<evidence type="ECO:0000313" key="4">
    <source>
        <dbReference type="Proteomes" id="UP000332933"/>
    </source>
</evidence>
<feature type="region of interest" description="Disordered" evidence="1">
    <location>
        <begin position="318"/>
        <end position="418"/>
    </location>
</feature>
<dbReference type="OrthoDB" id="79333at2759"/>
<feature type="compositionally biased region" description="Basic and acidic residues" evidence="1">
    <location>
        <begin position="396"/>
        <end position="406"/>
    </location>
</feature>
<protein>
    <submittedName>
        <fullName evidence="3">Aste57867_23079 protein</fullName>
    </submittedName>
</protein>
<feature type="compositionally biased region" description="Low complexity" evidence="1">
    <location>
        <begin position="30"/>
        <end position="42"/>
    </location>
</feature>